<evidence type="ECO:0000313" key="1">
    <source>
        <dbReference type="EMBL" id="BBC80317.1"/>
    </source>
</evidence>
<gene>
    <name evidence="1" type="ORF">AcetOrient_orf02938</name>
</gene>
<dbReference type="EMBL" id="AP018515">
    <property type="protein sequence ID" value="BBC80317.1"/>
    <property type="molecule type" value="Genomic_DNA"/>
</dbReference>
<organism evidence="1 2">
    <name type="scientific">Acetobacter orientalis</name>
    <dbReference type="NCBI Taxonomy" id="146474"/>
    <lineage>
        <taxon>Bacteria</taxon>
        <taxon>Pseudomonadati</taxon>
        <taxon>Pseudomonadota</taxon>
        <taxon>Alphaproteobacteria</taxon>
        <taxon>Acetobacterales</taxon>
        <taxon>Acetobacteraceae</taxon>
        <taxon>Acetobacter</taxon>
    </lineage>
</organism>
<sequence>MSLYLTVTRPHTSGFVTLIFIKHTPYGIKKAGATLAAPALK</sequence>
<protein>
    <submittedName>
        <fullName evidence="1">Uncharacterized protein</fullName>
    </submittedName>
</protein>
<name>A0A2Z5ZJN2_9PROT</name>
<evidence type="ECO:0000313" key="2">
    <source>
        <dbReference type="Proteomes" id="UP000270034"/>
    </source>
</evidence>
<accession>A0A2Z5ZJN2</accession>
<proteinExistence type="predicted"/>
<dbReference type="AlphaFoldDB" id="A0A2Z5ZJN2"/>
<dbReference type="KEGG" id="aot:AcetOri_orf02938"/>
<dbReference type="Proteomes" id="UP000270034">
    <property type="component" value="Chromosome"/>
</dbReference>
<reference evidence="1 2" key="1">
    <citation type="submission" date="2018-02" db="EMBL/GenBank/DDBJ databases">
        <title>Acetobacter orientalis genome.</title>
        <authorList>
            <person name="Nakashima N."/>
            <person name="Tamura T."/>
        </authorList>
    </citation>
    <scope>NUCLEOTIDE SEQUENCE [LARGE SCALE GENOMIC DNA]</scope>
    <source>
        <strain evidence="1 2">FAN1</strain>
    </source>
</reference>